<dbReference type="PANTHER" id="PTHR34300:SF2">
    <property type="entry name" value="QUEUOSINE PRECURSOR TRANSPORTER-RELATED"/>
    <property type="match status" value="1"/>
</dbReference>
<protein>
    <recommendedName>
        <fullName evidence="1">Probable queuosine precursor transporter</fullName>
        <shortName evidence="1">Q precursor transporter</shortName>
    </recommendedName>
</protein>
<evidence type="ECO:0000256" key="1">
    <source>
        <dbReference type="HAMAP-Rule" id="MF_02088"/>
    </source>
</evidence>
<feature type="transmembrane region" description="Helical" evidence="1">
    <location>
        <begin position="153"/>
        <end position="179"/>
    </location>
</feature>
<dbReference type="GO" id="GO:0005886">
    <property type="term" value="C:plasma membrane"/>
    <property type="evidence" value="ECO:0007669"/>
    <property type="project" value="UniProtKB-SubCell"/>
</dbReference>
<feature type="transmembrane region" description="Helical" evidence="1">
    <location>
        <begin position="194"/>
        <end position="215"/>
    </location>
</feature>
<comment type="subcellular location">
    <subcellularLocation>
        <location evidence="1">Cell membrane</location>
        <topology evidence="1">Multi-pass membrane protein</topology>
    </subcellularLocation>
</comment>
<dbReference type="Proteomes" id="UP000054686">
    <property type="component" value="Unassembled WGS sequence"/>
</dbReference>
<gene>
    <name evidence="2" type="ORF">APY09_07465</name>
</gene>
<feature type="transmembrane region" description="Helical" evidence="1">
    <location>
        <begin position="79"/>
        <end position="100"/>
    </location>
</feature>
<reference evidence="2 3" key="1">
    <citation type="submission" date="2015-10" db="EMBL/GenBank/DDBJ databases">
        <title>Draft Genome of Actinomyces odontolyticus subsp. actinosynbacter strain XH001.</title>
        <authorList>
            <person name="Mclean J.S."/>
            <person name="He X."/>
        </authorList>
    </citation>
    <scope>NUCLEOTIDE SEQUENCE [LARGE SCALE GENOMIC DNA]</scope>
    <source>
        <strain evidence="2 3">XH001</strain>
    </source>
</reference>
<dbReference type="AlphaFoldDB" id="A0A0V8RQY5"/>
<evidence type="ECO:0000313" key="3">
    <source>
        <dbReference type="Proteomes" id="UP000054686"/>
    </source>
</evidence>
<proteinExistence type="inferred from homology"/>
<organism evidence="2 3">
    <name type="scientific">Schaalia odontolytica</name>
    <dbReference type="NCBI Taxonomy" id="1660"/>
    <lineage>
        <taxon>Bacteria</taxon>
        <taxon>Bacillati</taxon>
        <taxon>Actinomycetota</taxon>
        <taxon>Actinomycetes</taxon>
        <taxon>Actinomycetales</taxon>
        <taxon>Actinomycetaceae</taxon>
        <taxon>Schaalia</taxon>
    </lineage>
</organism>
<dbReference type="HAMAP" id="MF_02088">
    <property type="entry name" value="Q_prec_transport"/>
    <property type="match status" value="1"/>
</dbReference>
<dbReference type="OrthoDB" id="9805479at2"/>
<dbReference type="Pfam" id="PF02592">
    <property type="entry name" value="Vut_1"/>
    <property type="match status" value="1"/>
</dbReference>
<dbReference type="NCBIfam" id="TIGR00697">
    <property type="entry name" value="queuosine precursor transporter"/>
    <property type="match status" value="1"/>
</dbReference>
<comment type="similarity">
    <text evidence="1">Belongs to the vitamin uptake transporter (VUT/ECF) (TC 2.A.88) family. Q precursor transporter subfamily.</text>
</comment>
<evidence type="ECO:0000313" key="2">
    <source>
        <dbReference type="EMBL" id="KSW10344.1"/>
    </source>
</evidence>
<keyword evidence="1" id="KW-1003">Cell membrane</keyword>
<comment type="caution">
    <text evidence="2">The sequence shown here is derived from an EMBL/GenBank/DDBJ whole genome shotgun (WGS) entry which is preliminary data.</text>
</comment>
<feature type="transmembrane region" description="Helical" evidence="1">
    <location>
        <begin position="47"/>
        <end position="67"/>
    </location>
</feature>
<keyword evidence="1" id="KW-0813">Transport</keyword>
<keyword evidence="1" id="KW-0812">Transmembrane</keyword>
<dbReference type="RefSeq" id="WP_060567240.1">
    <property type="nucleotide sequence ID" value="NZ_CP040006.1"/>
</dbReference>
<dbReference type="PANTHER" id="PTHR34300">
    <property type="entry name" value="QUEUOSINE PRECURSOR TRANSPORTER-RELATED"/>
    <property type="match status" value="1"/>
</dbReference>
<comment type="function">
    <text evidence="1">Involved in the import of queuosine (Q) precursors, required for Q precursor salvage.</text>
</comment>
<sequence length="229" mass="25215">MSDSPVPSGSARPTRALDIVSVAFVALLLISNIAATKAFMLGTSTHYLIFDGGAILFPLTYIIGDVLSEVYGFARAKRVIIMGFVASLLASLTFFIVQYLPPAPDYENQDAFAAVLGVVWRAVLASLVGYLAGQLLNSYVLVWIRRRWGAKHLWARLIGSTIVGEAADTILFCTILFYGEMSLGNFINYTVTGYFYKVLLEVILLPLTYPVIAAIRRTEGLKKDEVFDR</sequence>
<accession>A0A0V8RQY5</accession>
<name>A0A0V8RQY5_9ACTO</name>
<keyword evidence="1" id="KW-0472">Membrane</keyword>
<dbReference type="GO" id="GO:0022857">
    <property type="term" value="F:transmembrane transporter activity"/>
    <property type="evidence" value="ECO:0007669"/>
    <property type="project" value="UniProtKB-UniRule"/>
</dbReference>
<feature type="transmembrane region" description="Helical" evidence="1">
    <location>
        <begin position="112"/>
        <end position="132"/>
    </location>
</feature>
<feature type="transmembrane region" description="Helical" evidence="1">
    <location>
        <begin position="16"/>
        <end position="35"/>
    </location>
</feature>
<dbReference type="EMBL" id="LLVT01000003">
    <property type="protein sequence ID" value="KSW10344.1"/>
    <property type="molecule type" value="Genomic_DNA"/>
</dbReference>
<dbReference type="InterPro" id="IPR003744">
    <property type="entry name" value="YhhQ"/>
</dbReference>
<keyword evidence="1" id="KW-1133">Transmembrane helix</keyword>